<comment type="caution">
    <text evidence="2">The sequence shown here is derived from an EMBL/GenBank/DDBJ whole genome shotgun (WGS) entry which is preliminary data.</text>
</comment>
<dbReference type="AlphaFoldDB" id="A0A917EC12"/>
<reference evidence="2" key="1">
    <citation type="journal article" date="2014" name="Int. J. Syst. Evol. Microbiol.">
        <title>Complete genome sequence of Corynebacterium casei LMG S-19264T (=DSM 44701T), isolated from a smear-ripened cheese.</title>
        <authorList>
            <consortium name="US DOE Joint Genome Institute (JGI-PGF)"/>
            <person name="Walter F."/>
            <person name="Albersmeier A."/>
            <person name="Kalinowski J."/>
            <person name="Ruckert C."/>
        </authorList>
    </citation>
    <scope>NUCLEOTIDE SEQUENCE</scope>
    <source>
        <strain evidence="2">CGMCC 1.15367</strain>
    </source>
</reference>
<accession>A0A917EC12</accession>
<keyword evidence="3" id="KW-1185">Reference proteome</keyword>
<dbReference type="InterPro" id="IPR044855">
    <property type="entry name" value="CoA-Trfase_III_dom3_sf"/>
</dbReference>
<keyword evidence="1 2" id="KW-0808">Transferase</keyword>
<dbReference type="Gene3D" id="3.40.50.10540">
    <property type="entry name" value="Crotonobetainyl-coa:carnitine coa-transferase, domain 1"/>
    <property type="match status" value="1"/>
</dbReference>
<evidence type="ECO:0000313" key="2">
    <source>
        <dbReference type="EMBL" id="GGE22633.1"/>
    </source>
</evidence>
<reference evidence="2" key="2">
    <citation type="submission" date="2020-09" db="EMBL/GenBank/DDBJ databases">
        <authorList>
            <person name="Sun Q."/>
            <person name="Zhou Y."/>
        </authorList>
    </citation>
    <scope>NUCLEOTIDE SEQUENCE</scope>
    <source>
        <strain evidence="2">CGMCC 1.15367</strain>
    </source>
</reference>
<evidence type="ECO:0000256" key="1">
    <source>
        <dbReference type="ARBA" id="ARBA00022679"/>
    </source>
</evidence>
<proteinExistence type="predicted"/>
<name>A0A917EC12_9HYPH</name>
<dbReference type="PANTHER" id="PTHR48207:SF3">
    <property type="entry name" value="SUCCINATE--HYDROXYMETHYLGLUTARATE COA-TRANSFERASE"/>
    <property type="match status" value="1"/>
</dbReference>
<dbReference type="InterPro" id="IPR023606">
    <property type="entry name" value="CoA-Trfase_III_dom_1_sf"/>
</dbReference>
<dbReference type="Proteomes" id="UP000644699">
    <property type="component" value="Unassembled WGS sequence"/>
</dbReference>
<sequence>MNTDLQDLVVVSVEQAVAAPYLSSRLADAGARVIKVERPDGDFARGYDRLVMGESAYFVWLNRGKESICLDLKEADDQAVLRRMIDGADVFVQNLAPGVIDRLGFAPEALRRRNPRLITCSISGYGVEGPYRDLKAYDLLVQAESGLSTITGNEHGMARVGVSVCDIAAGMTAFQAVLQALIGRGRTGEGRHIDVSLYHALADWMNVPYLQYVYGGKEPARSGLNHPTIAPYGAYACRDGAAVLFSIQNEREWVNLCRDVLLAPEVATDPLFKDNSHRVANRAHLDAIVTGAFAKADRAEMIERLERARIAYGRVSSMRDLASHPQNRFVTVETPAGPVRHLAPGARFDGRDAEFRKVPALGEHSEALRREFGAGGAMDGAARRRA</sequence>
<dbReference type="GO" id="GO:0008410">
    <property type="term" value="F:CoA-transferase activity"/>
    <property type="evidence" value="ECO:0007669"/>
    <property type="project" value="TreeGrafter"/>
</dbReference>
<dbReference type="RefSeq" id="WP_188912978.1">
    <property type="nucleotide sequence ID" value="NZ_BMIQ01000011.1"/>
</dbReference>
<protein>
    <submittedName>
        <fullName evidence="2">CoA transferase</fullName>
    </submittedName>
</protein>
<dbReference type="InterPro" id="IPR050483">
    <property type="entry name" value="CoA-transferase_III_domain"/>
</dbReference>
<dbReference type="SUPFAM" id="SSF89796">
    <property type="entry name" value="CoA-transferase family III (CaiB/BaiF)"/>
    <property type="match status" value="1"/>
</dbReference>
<gene>
    <name evidence="2" type="ORF">GCM10011390_47510</name>
</gene>
<dbReference type="EMBL" id="BMIQ01000011">
    <property type="protein sequence ID" value="GGE22633.1"/>
    <property type="molecule type" value="Genomic_DNA"/>
</dbReference>
<dbReference type="PANTHER" id="PTHR48207">
    <property type="entry name" value="SUCCINATE--HYDROXYMETHYLGLUTARATE COA-TRANSFERASE"/>
    <property type="match status" value="1"/>
</dbReference>
<organism evidence="2 3">
    <name type="scientific">Aureimonas endophytica</name>
    <dbReference type="NCBI Taxonomy" id="2027858"/>
    <lineage>
        <taxon>Bacteria</taxon>
        <taxon>Pseudomonadati</taxon>
        <taxon>Pseudomonadota</taxon>
        <taxon>Alphaproteobacteria</taxon>
        <taxon>Hyphomicrobiales</taxon>
        <taxon>Aurantimonadaceae</taxon>
        <taxon>Aureimonas</taxon>
    </lineage>
</organism>
<dbReference type="Gene3D" id="3.30.1540.10">
    <property type="entry name" value="formyl-coa transferase, domain 3"/>
    <property type="match status" value="1"/>
</dbReference>
<evidence type="ECO:0000313" key="3">
    <source>
        <dbReference type="Proteomes" id="UP000644699"/>
    </source>
</evidence>
<dbReference type="Pfam" id="PF02515">
    <property type="entry name" value="CoA_transf_3"/>
    <property type="match status" value="1"/>
</dbReference>
<dbReference type="InterPro" id="IPR003673">
    <property type="entry name" value="CoA-Trfase_fam_III"/>
</dbReference>